<feature type="compositionally biased region" description="Low complexity" evidence="1">
    <location>
        <begin position="111"/>
        <end position="121"/>
    </location>
</feature>
<feature type="region of interest" description="Disordered" evidence="1">
    <location>
        <begin position="107"/>
        <end position="137"/>
    </location>
</feature>
<feature type="domain" description="Lamina-associated polypeptide 2 alpha C-terminal" evidence="2">
    <location>
        <begin position="189"/>
        <end position="390"/>
    </location>
</feature>
<reference evidence="3" key="1">
    <citation type="thesis" date="2020" institute="ProQuest LLC" country="789 East Eisenhower Parkway, Ann Arbor, MI, USA">
        <title>Comparative Genomics and Chromosome Evolution.</title>
        <authorList>
            <person name="Mudd A.B."/>
        </authorList>
    </citation>
    <scope>NUCLEOTIDE SEQUENCE</scope>
    <source>
        <strain evidence="3">237g6f4</strain>
        <tissue evidence="3">Blood</tissue>
    </source>
</reference>
<dbReference type="Gene3D" id="1.10.287.3160">
    <property type="match status" value="1"/>
</dbReference>
<evidence type="ECO:0000313" key="4">
    <source>
        <dbReference type="Proteomes" id="UP000824782"/>
    </source>
</evidence>
<keyword evidence="4" id="KW-1185">Reference proteome</keyword>
<proteinExistence type="predicted"/>
<dbReference type="AlphaFoldDB" id="A0AAV7AGQ6"/>
<accession>A0AAV7AGQ6</accession>
<dbReference type="EMBL" id="WNYA01000007">
    <property type="protein sequence ID" value="KAG8560704.1"/>
    <property type="molecule type" value="Genomic_DNA"/>
</dbReference>
<feature type="compositionally biased region" description="Basic and acidic residues" evidence="1">
    <location>
        <begin position="408"/>
        <end position="417"/>
    </location>
</feature>
<feature type="compositionally biased region" description="Basic and acidic residues" evidence="1">
    <location>
        <begin position="19"/>
        <end position="35"/>
    </location>
</feature>
<dbReference type="Proteomes" id="UP000824782">
    <property type="component" value="Unassembled WGS sequence"/>
</dbReference>
<protein>
    <recommendedName>
        <fullName evidence="2">Lamina-associated polypeptide 2 alpha C-terminal domain-containing protein</fullName>
    </recommendedName>
</protein>
<dbReference type="InterPro" id="IPR021623">
    <property type="entry name" value="LAP2alpha_C"/>
</dbReference>
<sequence length="453" mass="51446">METHGMEAASLDLLSLNPEPREKEKDKGRAKDQSSAKRAASRKCNMCSEKLPADYKKPVCKTCVDNLLREERSSFVDEMRSFIRDEVKTSIASSITALIPQEPLHKRQRVMESMSDSASDSEGTKESIDMEPGPSNSACKMESRYLLASEDLEPLLKAMRDTLKIEEIEETKSIQDELFGLLKVKKRRVFPINNTLKELILEEWREPESRISISREFKNRLSFDETEAKIWNSTPKVDVQVTKMTKKTDLPFEDAIQLRDPLDRKADSLLKKTWECAMLNLKSNITTTSMARTLFHWISELEGHVRDGTPREMLLGTFSTLKAATAFIADASAEGVRISAKEGALSNSVRRSLWLRQWTGDFRSKSKLCGIPFEGEYLFGSELDTLLEKAADRKKGFPESRSNPRKQPFRDAKDRKQPFRGKGKQGRWSYPKGGKGRGFLLSASNSAPAYRKQ</sequence>
<evidence type="ECO:0000256" key="1">
    <source>
        <dbReference type="SAM" id="MobiDB-lite"/>
    </source>
</evidence>
<gene>
    <name evidence="3" type="ORF">GDO81_015088</name>
</gene>
<evidence type="ECO:0000313" key="3">
    <source>
        <dbReference type="EMBL" id="KAG8560704.1"/>
    </source>
</evidence>
<feature type="region of interest" description="Disordered" evidence="1">
    <location>
        <begin position="1"/>
        <end position="43"/>
    </location>
</feature>
<comment type="caution">
    <text evidence="3">The sequence shown here is derived from an EMBL/GenBank/DDBJ whole genome shotgun (WGS) entry which is preliminary data.</text>
</comment>
<organism evidence="3 4">
    <name type="scientific">Engystomops pustulosus</name>
    <name type="common">Tungara frog</name>
    <name type="synonym">Physalaemus pustulosus</name>
    <dbReference type="NCBI Taxonomy" id="76066"/>
    <lineage>
        <taxon>Eukaryota</taxon>
        <taxon>Metazoa</taxon>
        <taxon>Chordata</taxon>
        <taxon>Craniata</taxon>
        <taxon>Vertebrata</taxon>
        <taxon>Euteleostomi</taxon>
        <taxon>Amphibia</taxon>
        <taxon>Batrachia</taxon>
        <taxon>Anura</taxon>
        <taxon>Neobatrachia</taxon>
        <taxon>Hyloidea</taxon>
        <taxon>Leptodactylidae</taxon>
        <taxon>Leiuperinae</taxon>
        <taxon>Engystomops</taxon>
    </lineage>
</organism>
<dbReference type="Pfam" id="PF11560">
    <property type="entry name" value="LAP2alpha"/>
    <property type="match status" value="1"/>
</dbReference>
<name>A0AAV7AGQ6_ENGPU</name>
<feature type="region of interest" description="Disordered" evidence="1">
    <location>
        <begin position="393"/>
        <end position="453"/>
    </location>
</feature>
<evidence type="ECO:0000259" key="2">
    <source>
        <dbReference type="Pfam" id="PF11560"/>
    </source>
</evidence>